<protein>
    <submittedName>
        <fullName evidence="5">Uncharacterized protein</fullName>
    </submittedName>
</protein>
<dbReference type="PANTHER" id="PTHR16776:SF3">
    <property type="entry name" value="EXTRACELLULAR MATRIX PROTEIN 1"/>
    <property type="match status" value="1"/>
</dbReference>
<organism evidence="5 6">
    <name type="scientific">Knipowitschia caucasica</name>
    <name type="common">Caucasian dwarf goby</name>
    <name type="synonym">Pomatoschistus caucasicus</name>
    <dbReference type="NCBI Taxonomy" id="637954"/>
    <lineage>
        <taxon>Eukaryota</taxon>
        <taxon>Metazoa</taxon>
        <taxon>Chordata</taxon>
        <taxon>Craniata</taxon>
        <taxon>Vertebrata</taxon>
        <taxon>Euteleostomi</taxon>
        <taxon>Actinopterygii</taxon>
        <taxon>Neopterygii</taxon>
        <taxon>Teleostei</taxon>
        <taxon>Neoteleostei</taxon>
        <taxon>Acanthomorphata</taxon>
        <taxon>Gobiaria</taxon>
        <taxon>Gobiiformes</taxon>
        <taxon>Gobioidei</taxon>
        <taxon>Gobiidae</taxon>
        <taxon>Gobiinae</taxon>
        <taxon>Knipowitschia</taxon>
    </lineage>
</organism>
<keyword evidence="6" id="KW-1185">Reference proteome</keyword>
<keyword evidence="2" id="KW-0964">Secreted</keyword>
<evidence type="ECO:0000256" key="2">
    <source>
        <dbReference type="ARBA" id="ARBA00022525"/>
    </source>
</evidence>
<evidence type="ECO:0000313" key="6">
    <source>
        <dbReference type="Proteomes" id="UP001497482"/>
    </source>
</evidence>
<dbReference type="Gene3D" id="1.10.246.10">
    <property type="match status" value="1"/>
</dbReference>
<evidence type="ECO:0000313" key="5">
    <source>
        <dbReference type="EMBL" id="CAL1584862.1"/>
    </source>
</evidence>
<dbReference type="GO" id="GO:0007165">
    <property type="term" value="P:signal transduction"/>
    <property type="evidence" value="ECO:0007669"/>
    <property type="project" value="InterPro"/>
</dbReference>
<dbReference type="InterPro" id="IPR008605">
    <property type="entry name" value="ECM1"/>
</dbReference>
<keyword evidence="3" id="KW-0677">Repeat</keyword>
<feature type="signal peptide" evidence="4">
    <location>
        <begin position="1"/>
        <end position="23"/>
    </location>
</feature>
<comment type="subcellular location">
    <subcellularLocation>
        <location evidence="1">Secreted</location>
    </subcellularLocation>
</comment>
<feature type="chain" id="PRO_5043965633" evidence="4">
    <location>
        <begin position="24"/>
        <end position="144"/>
    </location>
</feature>
<dbReference type="PANTHER" id="PTHR16776">
    <property type="entry name" value="EXTRACELLULAR MATRIX PROTEIN 1"/>
    <property type="match status" value="1"/>
</dbReference>
<dbReference type="SUPFAM" id="SSF48552">
    <property type="entry name" value="Serum albumin-like"/>
    <property type="match status" value="1"/>
</dbReference>
<evidence type="ECO:0000256" key="3">
    <source>
        <dbReference type="ARBA" id="ARBA00022737"/>
    </source>
</evidence>
<evidence type="ECO:0000256" key="1">
    <source>
        <dbReference type="ARBA" id="ARBA00004613"/>
    </source>
</evidence>
<dbReference type="GO" id="GO:0030500">
    <property type="term" value="P:regulation of bone mineralization"/>
    <property type="evidence" value="ECO:0007669"/>
    <property type="project" value="TreeGrafter"/>
</dbReference>
<accession>A0AAV2KB85</accession>
<proteinExistence type="predicted"/>
<dbReference type="Proteomes" id="UP001497482">
    <property type="component" value="Chromosome 16"/>
</dbReference>
<dbReference type="InterPro" id="IPR020858">
    <property type="entry name" value="Serum_albumin-like"/>
</dbReference>
<name>A0AAV2KB85_KNICA</name>
<keyword evidence="4" id="KW-0732">Signal</keyword>
<sequence length="144" mass="16243">MAVRAILTFIALLSIYNAKYGESQYVDPVPFPPAPPTSANVGAICSYGNYGPRYPDNSIPRSWSSHSRRRAAAINRLESGYQLCCNKTPVHTKLSCAYQAWMESLSQFCVEEFSTMTVAYHCCRVEDTVRWSCFYSSSRQTHGY</sequence>
<evidence type="ECO:0000256" key="4">
    <source>
        <dbReference type="SAM" id="SignalP"/>
    </source>
</evidence>
<dbReference type="AlphaFoldDB" id="A0AAV2KB85"/>
<reference evidence="5 6" key="1">
    <citation type="submission" date="2024-04" db="EMBL/GenBank/DDBJ databases">
        <authorList>
            <person name="Waldvogel A.-M."/>
            <person name="Schoenle A."/>
        </authorList>
    </citation>
    <scope>NUCLEOTIDE SEQUENCE [LARGE SCALE GENOMIC DNA]</scope>
</reference>
<dbReference type="GO" id="GO:0005615">
    <property type="term" value="C:extracellular space"/>
    <property type="evidence" value="ECO:0007669"/>
    <property type="project" value="InterPro"/>
</dbReference>
<dbReference type="EMBL" id="OZ035838">
    <property type="protein sequence ID" value="CAL1584862.1"/>
    <property type="molecule type" value="Genomic_DNA"/>
</dbReference>
<dbReference type="Pfam" id="PF05782">
    <property type="entry name" value="ECM1"/>
    <property type="match status" value="1"/>
</dbReference>
<gene>
    <name evidence="5" type="ORF">KC01_LOCUS15129</name>
</gene>